<gene>
    <name evidence="3" type="ORF">PPENT_87.1.T1080017</name>
</gene>
<dbReference type="SMART" id="SM00220">
    <property type="entry name" value="S_TKc"/>
    <property type="match status" value="1"/>
</dbReference>
<feature type="coiled-coil region" evidence="1">
    <location>
        <begin position="665"/>
        <end position="710"/>
    </location>
</feature>
<keyword evidence="4" id="KW-1185">Reference proteome</keyword>
<dbReference type="Proteomes" id="UP000689195">
    <property type="component" value="Unassembled WGS sequence"/>
</dbReference>
<evidence type="ECO:0000259" key="2">
    <source>
        <dbReference type="PROSITE" id="PS50011"/>
    </source>
</evidence>
<comment type="caution">
    <text evidence="3">The sequence shown here is derived from an EMBL/GenBank/DDBJ whole genome shotgun (WGS) entry which is preliminary data.</text>
</comment>
<dbReference type="GO" id="GO:0004674">
    <property type="term" value="F:protein serine/threonine kinase activity"/>
    <property type="evidence" value="ECO:0007669"/>
    <property type="project" value="TreeGrafter"/>
</dbReference>
<dbReference type="AlphaFoldDB" id="A0A8S1WYF0"/>
<protein>
    <recommendedName>
        <fullName evidence="2">Protein kinase domain-containing protein</fullName>
    </recommendedName>
</protein>
<dbReference type="PROSITE" id="PS00108">
    <property type="entry name" value="PROTEIN_KINASE_ST"/>
    <property type="match status" value="1"/>
</dbReference>
<feature type="coiled-coil region" evidence="1">
    <location>
        <begin position="814"/>
        <end position="848"/>
    </location>
</feature>
<dbReference type="InterPro" id="IPR000719">
    <property type="entry name" value="Prot_kinase_dom"/>
</dbReference>
<feature type="domain" description="Protein kinase" evidence="2">
    <location>
        <begin position="19"/>
        <end position="283"/>
    </location>
</feature>
<dbReference type="EMBL" id="CAJJDO010000108">
    <property type="protein sequence ID" value="CAD8194893.1"/>
    <property type="molecule type" value="Genomic_DNA"/>
</dbReference>
<dbReference type="PANTHER" id="PTHR44167:SF24">
    <property type="entry name" value="SERINE_THREONINE-PROTEIN KINASE CHK2"/>
    <property type="match status" value="1"/>
</dbReference>
<sequence>MNPNIQNESVIVFIEGKMYQRNQIFSCQGIQSINYIGTLNGNPNEQIIIKQYNSITNDETEVLRQIKREQNEIQPRCQHIIKILGIQDQAQSKLLVMEKGNGNILELIESNKIHSIVQKIKIFEQMVKGVIELHNLGYFHRDLKPENFVYFENENKDYKIKLIDFGLVIKDFTIPDTWVVGTLNYMAPEIMVTGMEYDKTADIWSLGIILYELLTSKIFLQAKNQKELQQQIQNLSQEQIYNKLNQVDDIEKEDKQLLNMILQKDSKNRIKLETLLSKINEYYNSIKQQEEKKLLEIEEIRQSVIYQLETFKSTIMIFIQNLNYKLEKMNDLNTEYQVKQQLQSYIDDQLKKCNEKIIKIEQRLQQIQSSQPKEILKEHYSEIIQESQQQIQDSNLIMENIIKQSFLLEYQILKEKEEQLKIQQEQLLKKEQEEGLKKEQAQFKSLFQIVRQLSSSQITQIKKISQEINFYQRIQQSNYGEEKILHMTTQHQTLTQNIQGLKQQDKIISQFDSIIEKITIYQQFNILLEEIYQDQNRLKISIEEANKFIEETDRQYLDEHYQQIYELSDQLKDLFDKFKYQSQHQKYKDKINEIIYDITKDFGQLEFLAQLVDQKTLAGYQEYKTKYIQIQQFLSNYQKQQQQLHQQIYNDQYFEQINEERLKKLIITQDKFDQFKNQMNQLKDQLKNLINNQNNNNEQTKNLINNELIRFDQKIFELQRQFDNFNELNIQNQNPCEIISIQIKLLEEFQKKLKEVIDNEIEKIDQFKLIIEKKAAEQKSEQEKEILYLNHQLQNRYRIFQKVLLSINFQFENLEFYQNLSAKYNQLLEQLQQEIKILQEYLSVQHENQRLFEVNLKDNQTQGGQNKQIIENLLKRLQQINLQKGIRLENIFHSVSKKTTDLDFNLVDENLIKNYQQLKKREEDLSIIFNTINQKISNKQLNPEQLQELKKTILELCSELEQFMIQIPLNDEIQKFKKVYQQNVESYEILYALFNYIKQYHLTRYYERIKENANQQKKIQQNQNQNDYKTLFQSKLHVDLEENTKKEKESQDTLQRYENILFKSYNKMTIEAMEKDKEQIEKQIEFIENQIKQKDLVKLRASIKDQSDIKEIIHNRQYYKITEFSQMLIINIIRKEIKQKNQY</sequence>
<dbReference type="Pfam" id="PF00069">
    <property type="entry name" value="Pkinase"/>
    <property type="match status" value="1"/>
</dbReference>
<dbReference type="OrthoDB" id="1405469at2759"/>
<dbReference type="GO" id="GO:0044773">
    <property type="term" value="P:mitotic DNA damage checkpoint signaling"/>
    <property type="evidence" value="ECO:0007669"/>
    <property type="project" value="TreeGrafter"/>
</dbReference>
<evidence type="ECO:0000313" key="4">
    <source>
        <dbReference type="Proteomes" id="UP000689195"/>
    </source>
</evidence>
<dbReference type="PROSITE" id="PS50011">
    <property type="entry name" value="PROTEIN_KINASE_DOM"/>
    <property type="match status" value="1"/>
</dbReference>
<name>A0A8S1WYF0_9CILI</name>
<keyword evidence="1" id="KW-0175">Coiled coil</keyword>
<dbReference type="GO" id="GO:0005634">
    <property type="term" value="C:nucleus"/>
    <property type="evidence" value="ECO:0007669"/>
    <property type="project" value="TreeGrafter"/>
</dbReference>
<evidence type="ECO:0000313" key="3">
    <source>
        <dbReference type="EMBL" id="CAD8194893.1"/>
    </source>
</evidence>
<feature type="coiled-coil region" evidence="1">
    <location>
        <begin position="410"/>
        <end position="442"/>
    </location>
</feature>
<dbReference type="GO" id="GO:0005524">
    <property type="term" value="F:ATP binding"/>
    <property type="evidence" value="ECO:0007669"/>
    <property type="project" value="InterPro"/>
</dbReference>
<organism evidence="3 4">
    <name type="scientific">Paramecium pentaurelia</name>
    <dbReference type="NCBI Taxonomy" id="43138"/>
    <lineage>
        <taxon>Eukaryota</taxon>
        <taxon>Sar</taxon>
        <taxon>Alveolata</taxon>
        <taxon>Ciliophora</taxon>
        <taxon>Intramacronucleata</taxon>
        <taxon>Oligohymenophorea</taxon>
        <taxon>Peniculida</taxon>
        <taxon>Parameciidae</taxon>
        <taxon>Paramecium</taxon>
    </lineage>
</organism>
<dbReference type="GO" id="GO:0005737">
    <property type="term" value="C:cytoplasm"/>
    <property type="evidence" value="ECO:0007669"/>
    <property type="project" value="TreeGrafter"/>
</dbReference>
<feature type="coiled-coil region" evidence="1">
    <location>
        <begin position="319"/>
        <end position="370"/>
    </location>
</feature>
<evidence type="ECO:0000256" key="1">
    <source>
        <dbReference type="SAM" id="Coils"/>
    </source>
</evidence>
<reference evidence="3" key="1">
    <citation type="submission" date="2021-01" db="EMBL/GenBank/DDBJ databases">
        <authorList>
            <consortium name="Genoscope - CEA"/>
            <person name="William W."/>
        </authorList>
    </citation>
    <scope>NUCLEOTIDE SEQUENCE</scope>
</reference>
<dbReference type="InterPro" id="IPR008271">
    <property type="entry name" value="Ser/Thr_kinase_AS"/>
</dbReference>
<feature type="coiled-coil region" evidence="1">
    <location>
        <begin position="1006"/>
        <end position="1097"/>
    </location>
</feature>
<dbReference type="PANTHER" id="PTHR44167">
    <property type="entry name" value="OVARIAN-SPECIFIC SERINE/THREONINE-PROTEIN KINASE LOK-RELATED"/>
    <property type="match status" value="1"/>
</dbReference>
<accession>A0A8S1WYF0</accession>
<proteinExistence type="predicted"/>